<dbReference type="Pfam" id="PF10236">
    <property type="entry name" value="DAP3"/>
    <property type="match status" value="2"/>
</dbReference>
<keyword evidence="4" id="KW-0689">Ribosomal protein</keyword>
<keyword evidence="3" id="KW-0809">Transit peptide</keyword>
<feature type="compositionally biased region" description="Low complexity" evidence="8">
    <location>
        <begin position="210"/>
        <end position="219"/>
    </location>
</feature>
<gene>
    <name evidence="9" type="ORF">LTR82_012808</name>
</gene>
<keyword evidence="5" id="KW-0496">Mitochondrion</keyword>
<dbReference type="PANTHER" id="PTHR12810">
    <property type="entry name" value="MITOCHONDRIAL 28S RIBOSOMAL PROTEIN S29"/>
    <property type="match status" value="1"/>
</dbReference>
<comment type="similarity">
    <text evidence="2">Belongs to the mitochondrion-specific ribosomal protein mS29 family.</text>
</comment>
<evidence type="ECO:0000256" key="6">
    <source>
        <dbReference type="ARBA" id="ARBA00023274"/>
    </source>
</evidence>
<keyword evidence="6" id="KW-0687">Ribonucleoprotein</keyword>
<evidence type="ECO:0000313" key="10">
    <source>
        <dbReference type="Proteomes" id="UP001168146"/>
    </source>
</evidence>
<evidence type="ECO:0000256" key="5">
    <source>
        <dbReference type="ARBA" id="ARBA00023128"/>
    </source>
</evidence>
<dbReference type="EMBL" id="JASUXU010000053">
    <property type="protein sequence ID" value="KAK0315027.1"/>
    <property type="molecule type" value="Genomic_DNA"/>
</dbReference>
<dbReference type="PANTHER" id="PTHR12810:SF0">
    <property type="entry name" value="SMALL RIBOSOMAL SUBUNIT PROTEIN MS29"/>
    <property type="match status" value="1"/>
</dbReference>
<comment type="subcellular location">
    <subcellularLocation>
        <location evidence="1">Mitochondrion</location>
    </subcellularLocation>
</comment>
<evidence type="ECO:0000256" key="8">
    <source>
        <dbReference type="SAM" id="MobiDB-lite"/>
    </source>
</evidence>
<evidence type="ECO:0000256" key="3">
    <source>
        <dbReference type="ARBA" id="ARBA00022946"/>
    </source>
</evidence>
<evidence type="ECO:0000313" key="9">
    <source>
        <dbReference type="EMBL" id="KAK0315027.1"/>
    </source>
</evidence>
<organism evidence="9 10">
    <name type="scientific">Friedmanniomyces endolithicus</name>
    <dbReference type="NCBI Taxonomy" id="329885"/>
    <lineage>
        <taxon>Eukaryota</taxon>
        <taxon>Fungi</taxon>
        <taxon>Dikarya</taxon>
        <taxon>Ascomycota</taxon>
        <taxon>Pezizomycotina</taxon>
        <taxon>Dothideomycetes</taxon>
        <taxon>Dothideomycetidae</taxon>
        <taxon>Mycosphaerellales</taxon>
        <taxon>Teratosphaeriaceae</taxon>
        <taxon>Friedmanniomyces</taxon>
    </lineage>
</organism>
<protein>
    <recommendedName>
        <fullName evidence="7">Small ribosomal subunit protein mS29</fullName>
    </recommendedName>
</protein>
<evidence type="ECO:0000256" key="2">
    <source>
        <dbReference type="ARBA" id="ARBA00009863"/>
    </source>
</evidence>
<name>A0AAN6FCY3_9PEZI</name>
<dbReference type="GO" id="GO:0003735">
    <property type="term" value="F:structural constituent of ribosome"/>
    <property type="evidence" value="ECO:0007669"/>
    <property type="project" value="TreeGrafter"/>
</dbReference>
<dbReference type="AlphaFoldDB" id="A0AAN6FCY3"/>
<dbReference type="Proteomes" id="UP001168146">
    <property type="component" value="Unassembled WGS sequence"/>
</dbReference>
<dbReference type="InterPro" id="IPR019368">
    <property type="entry name" value="Ribosomal_mS29"/>
</dbReference>
<dbReference type="GO" id="GO:0005763">
    <property type="term" value="C:mitochondrial small ribosomal subunit"/>
    <property type="evidence" value="ECO:0007669"/>
    <property type="project" value="TreeGrafter"/>
</dbReference>
<feature type="region of interest" description="Disordered" evidence="8">
    <location>
        <begin position="195"/>
        <end position="240"/>
    </location>
</feature>
<evidence type="ECO:0000256" key="7">
    <source>
        <dbReference type="ARBA" id="ARBA00035140"/>
    </source>
</evidence>
<evidence type="ECO:0000256" key="4">
    <source>
        <dbReference type="ARBA" id="ARBA00022980"/>
    </source>
</evidence>
<accession>A0AAN6FCY3</accession>
<proteinExistence type="inferred from homology"/>
<comment type="caution">
    <text evidence="9">The sequence shown here is derived from an EMBL/GenBank/DDBJ whole genome shotgun (WGS) entry which is preliminary data.</text>
</comment>
<reference evidence="9" key="1">
    <citation type="submission" date="2021-12" db="EMBL/GenBank/DDBJ databases">
        <title>Black yeast isolated from Biological Soil Crust.</title>
        <authorList>
            <person name="Kurbessoian T."/>
        </authorList>
    </citation>
    <scope>NUCLEOTIDE SEQUENCE</scope>
    <source>
        <strain evidence="9">CCFEE 5208</strain>
    </source>
</reference>
<sequence>METQRLLTLFSATLLKILCKDRNIRTNGATKRELIHRLQKYATQAVVYDGRPKKDLLKEAKARNLDCSQTKTSPALIALLESADRSRTFHHFLELPAELRNMIYRFAVVVDDPMKLPGSPGRVPAICRASTQLRDESAVMLDQVKVDGRVRARKARCTGVPTMSSSICMRCLKRAVVPSETSWPLNTAQRAAFSISPSHSANPPKKTTKKTTQAKSSKTLRLPKNMRAQTARPPAPGERKAMRKKIVLSNANALEVAGLENLTTEGVRDMDKLRELEGQVLGFDGDTVDALRALEAFKPGQGWGLFKRPAALVRRDLVHLGAAMQSARESKSISRRIFFGERGSGKSVLLLQGMATAYLQGFVVLYFPDARPITDAQTAYQPIQTAEGETIYIQPRYIAHVLGNIAAANRGLLDGLRLSKQHQLPIPLQSNLSLARLLELGANDPQLAYPIWQAFLSEITAPSQPEKTGQRRPPIFVGMDGVDHIMRMSAYLDTESKPIHAHDLAIARDFLSLLSCQTHLPNGGVVMAATSTSTRPLVPTFDHYLARKHADTYAHKVTTIVDDLLQQVKIERSIRDIGLTDPEQLPAASYPQPLAKQVQDLQYRVRCYQDQNASLSSLQRYLRTFAAKLPEWDPYEVKDERVAKVMESGMAVTKVEGLSKDEARSVMEYYARSGMMRGAVTEGLVSERWTLAGCGIVGELEKGLVRARF</sequence>
<evidence type="ECO:0000256" key="1">
    <source>
        <dbReference type="ARBA" id="ARBA00004173"/>
    </source>
</evidence>